<dbReference type="eggNOG" id="KOG4020">
    <property type="taxonomic scope" value="Eukaryota"/>
</dbReference>
<feature type="short sequence motif" description="Cx2C motif 2" evidence="10">
    <location>
        <begin position="223"/>
        <end position="226"/>
    </location>
</feature>
<comment type="caution">
    <text evidence="10">Lacks conserved residue(s) required for the propagation of feature annotation.</text>
</comment>
<dbReference type="WBParaSite" id="BXY_1162500.1">
    <property type="protein sequence ID" value="BXY_1162500.1"/>
    <property type="gene ID" value="BXY_1162500"/>
</dbReference>
<organism evidence="14 16">
    <name type="scientific">Bursaphelenchus xylophilus</name>
    <name type="common">Pinewood nematode worm</name>
    <name type="synonym">Aphelenchoides xylophilus</name>
    <dbReference type="NCBI Taxonomy" id="6326"/>
    <lineage>
        <taxon>Eukaryota</taxon>
        <taxon>Metazoa</taxon>
        <taxon>Ecdysozoa</taxon>
        <taxon>Nematoda</taxon>
        <taxon>Chromadorea</taxon>
        <taxon>Rhabditida</taxon>
        <taxon>Tylenchina</taxon>
        <taxon>Tylenchomorpha</taxon>
        <taxon>Aphelenchoidea</taxon>
        <taxon>Aphelenchoididae</taxon>
        <taxon>Bursaphelenchus</taxon>
    </lineage>
</organism>
<evidence type="ECO:0000256" key="2">
    <source>
        <dbReference type="ARBA" id="ARBA00008169"/>
    </source>
</evidence>
<comment type="similarity">
    <text evidence="2 10">Belongs to the anamorsin family.</text>
</comment>
<dbReference type="PANTHER" id="PTHR13273:SF14">
    <property type="entry name" value="ANAMORSIN"/>
    <property type="match status" value="1"/>
</dbReference>
<dbReference type="AlphaFoldDB" id="A0A1I7SF14"/>
<dbReference type="GO" id="GO:0005758">
    <property type="term" value="C:mitochondrial intermembrane space"/>
    <property type="evidence" value="ECO:0007669"/>
    <property type="project" value="UniProtKB-SubCell"/>
</dbReference>
<evidence type="ECO:0000256" key="4">
    <source>
        <dbReference type="ARBA" id="ARBA00022490"/>
    </source>
</evidence>
<evidence type="ECO:0000313" key="15">
    <source>
        <dbReference type="Proteomes" id="UP000659654"/>
    </source>
</evidence>
<dbReference type="PANTHER" id="PTHR13273">
    <property type="entry name" value="ANAMORSIN"/>
    <property type="match status" value="1"/>
</dbReference>
<keyword evidence="9 10" id="KW-0496">Mitochondrion</keyword>
<dbReference type="Proteomes" id="UP000659654">
    <property type="component" value="Unassembled WGS sequence"/>
</dbReference>
<feature type="region of interest" description="Fe-S binding site B" evidence="10">
    <location>
        <begin position="212"/>
        <end position="226"/>
    </location>
</feature>
<evidence type="ECO:0000256" key="3">
    <source>
        <dbReference type="ARBA" id="ARBA00022485"/>
    </source>
</evidence>
<dbReference type="EMBL" id="CAJFDI010000001">
    <property type="protein sequence ID" value="CAD5211663.1"/>
    <property type="molecule type" value="Genomic_DNA"/>
</dbReference>
<dbReference type="Proteomes" id="UP000095284">
    <property type="component" value="Unplaced"/>
</dbReference>
<feature type="binding site" evidence="10">
    <location>
        <position position="223"/>
    </location>
    <ligand>
        <name>[4Fe-4S] cluster</name>
        <dbReference type="ChEBI" id="CHEBI:49883"/>
    </ligand>
</feature>
<evidence type="ECO:0000256" key="8">
    <source>
        <dbReference type="ARBA" id="ARBA00023014"/>
    </source>
</evidence>
<keyword evidence="8 10" id="KW-0411">Iron-sulfur</keyword>
<dbReference type="Pfam" id="PF05093">
    <property type="entry name" value="CIAPIN1"/>
    <property type="match status" value="1"/>
</dbReference>
<evidence type="ECO:0000256" key="7">
    <source>
        <dbReference type="ARBA" id="ARBA00023004"/>
    </source>
</evidence>
<evidence type="ECO:0000256" key="10">
    <source>
        <dbReference type="HAMAP-Rule" id="MF_03115"/>
    </source>
</evidence>
<protein>
    <recommendedName>
        <fullName evidence="10">Anamorsin homolog</fullName>
    </recommendedName>
    <alternativeName>
        <fullName evidence="10">Fe-S cluster assembly protein DRE2 homolog</fullName>
    </alternativeName>
</protein>
<feature type="short sequence motif" description="Cx2C motif 1" evidence="10">
    <location>
        <begin position="212"/>
        <end position="215"/>
    </location>
</feature>
<dbReference type="HAMAP" id="MF_03115">
    <property type="entry name" value="Anamorsin"/>
    <property type="match status" value="1"/>
</dbReference>
<keyword evidence="5 10" id="KW-0001">2Fe-2S</keyword>
<feature type="binding site" evidence="10">
    <location>
        <position position="226"/>
    </location>
    <ligand>
        <name>[4Fe-4S] cluster</name>
        <dbReference type="ChEBI" id="CHEBI:49883"/>
    </ligand>
</feature>
<dbReference type="InterPro" id="IPR007785">
    <property type="entry name" value="Anamorsin"/>
</dbReference>
<feature type="binding site" evidence="10">
    <location>
        <position position="191"/>
    </location>
    <ligand>
        <name>[2Fe-2S] cluster</name>
        <dbReference type="ChEBI" id="CHEBI:190135"/>
    </ligand>
</feature>
<evidence type="ECO:0000256" key="6">
    <source>
        <dbReference type="ARBA" id="ARBA00022723"/>
    </source>
</evidence>
<feature type="binding site" evidence="10">
    <location>
        <position position="174"/>
    </location>
    <ligand>
        <name>[2Fe-2S] cluster</name>
        <dbReference type="ChEBI" id="CHEBI:190135"/>
    </ligand>
</feature>
<accession>A0A1I7SF14</accession>
<gene>
    <name evidence="12" type="ORF">BXYJ_LOCUS2541</name>
</gene>
<name>A0A1I7SF14_BURXY</name>
<comment type="subunit">
    <text evidence="10">Monomer.</text>
</comment>
<evidence type="ECO:0000256" key="1">
    <source>
        <dbReference type="ARBA" id="ARBA00001966"/>
    </source>
</evidence>
<dbReference type="SMR" id="A0A1I7SF14"/>
<evidence type="ECO:0000313" key="13">
    <source>
        <dbReference type="EMBL" id="CAG9088853.1"/>
    </source>
</evidence>
<evidence type="ECO:0000256" key="9">
    <source>
        <dbReference type="ARBA" id="ARBA00023128"/>
    </source>
</evidence>
<comment type="subcellular location">
    <subcellularLocation>
        <location evidence="10">Cytoplasm</location>
    </subcellularLocation>
    <subcellularLocation>
        <location evidence="10">Mitochondrion intermembrane space</location>
    </subcellularLocation>
</comment>
<dbReference type="InterPro" id="IPR029063">
    <property type="entry name" value="SAM-dependent_MTases_sf"/>
</dbReference>
<reference evidence="16" key="1">
    <citation type="submission" date="2016-11" db="UniProtKB">
        <authorList>
            <consortium name="WormBaseParasite"/>
        </authorList>
    </citation>
    <scope>IDENTIFICATION</scope>
</reference>
<evidence type="ECO:0000313" key="14">
    <source>
        <dbReference type="Proteomes" id="UP000095284"/>
    </source>
</evidence>
<dbReference type="GO" id="GO:0051539">
    <property type="term" value="F:4 iron, 4 sulfur cluster binding"/>
    <property type="evidence" value="ECO:0007669"/>
    <property type="project" value="UniProtKB-KW"/>
</dbReference>
<keyword evidence="3 10" id="KW-0004">4Fe-4S</keyword>
<dbReference type="Gene3D" id="3.40.50.150">
    <property type="entry name" value="Vaccinia Virus protein VP39"/>
    <property type="match status" value="1"/>
</dbReference>
<keyword evidence="4 10" id="KW-0963">Cytoplasm</keyword>
<keyword evidence="7 10" id="KW-0408">Iron</keyword>
<keyword evidence="15" id="KW-1185">Reference proteome</keyword>
<feature type="binding site" evidence="10">
    <location>
        <position position="189"/>
    </location>
    <ligand>
        <name>[2Fe-2S] cluster</name>
        <dbReference type="ChEBI" id="CHEBI:190135"/>
    </ligand>
</feature>
<reference evidence="13" key="2">
    <citation type="submission" date="2020-08" db="EMBL/GenBank/DDBJ databases">
        <authorList>
            <person name="Kikuchi T."/>
        </authorList>
    </citation>
    <scope>NUCLEOTIDE SEQUENCE</scope>
    <source>
        <strain evidence="12">Ka4C1</strain>
    </source>
</reference>
<dbReference type="GO" id="GO:0009055">
    <property type="term" value="F:electron transfer activity"/>
    <property type="evidence" value="ECO:0007669"/>
    <property type="project" value="UniProtKB-UniRule"/>
</dbReference>
<dbReference type="Proteomes" id="UP000582659">
    <property type="component" value="Unassembled WGS sequence"/>
</dbReference>
<evidence type="ECO:0000256" key="5">
    <source>
        <dbReference type="ARBA" id="ARBA00022714"/>
    </source>
</evidence>
<proteinExistence type="inferred from homology"/>
<evidence type="ECO:0000313" key="16">
    <source>
        <dbReference type="WBParaSite" id="BXY_1162500.1"/>
    </source>
</evidence>
<dbReference type="GO" id="GO:0046872">
    <property type="term" value="F:metal ion binding"/>
    <property type="evidence" value="ECO:0007669"/>
    <property type="project" value="UniProtKB-KW"/>
</dbReference>
<sequence>MDSFFSLSNTSTAQEIKALLFDQTSNKDAIDSLLSHFPHSEYDLTTVQSFQGQNPETFDVLAIVSDSADSSQHLGQALQLLKPNGQLFLAFSSSSSTEIEKNLKLAGFEGIETRKEDLTLFAKAQKANFSTKSQPLKLKKKKIDLDLLEGEGETVQEDELLTSEDLKKPIQPTCTPTNGEKKKRACKNCTCGLAEQEAAEVAASGAGIKSSCGNCALGDAFRCSSCPYKGLPPFKPGDKVLLNDIDDL</sequence>
<dbReference type="OrthoDB" id="311633at2759"/>
<dbReference type="InterPro" id="IPR046408">
    <property type="entry name" value="CIAPIN1"/>
</dbReference>
<comment type="domain">
    <text evidence="10">The C-terminal domain binds 2 Fe-S clusters but is otherwise mostly in an intrinsically disordered conformation.</text>
</comment>
<comment type="cofactor">
    <cofactor evidence="10">
        <name>[2Fe-2S] cluster</name>
        <dbReference type="ChEBI" id="CHEBI:190135"/>
    </cofactor>
</comment>
<feature type="binding site" evidence="10">
    <location>
        <position position="215"/>
    </location>
    <ligand>
        <name>[4Fe-4S] cluster</name>
        <dbReference type="ChEBI" id="CHEBI:49883"/>
    </ligand>
</feature>
<dbReference type="GO" id="GO:0051537">
    <property type="term" value="F:2 iron, 2 sulfur cluster binding"/>
    <property type="evidence" value="ECO:0007669"/>
    <property type="project" value="UniProtKB-UniRule"/>
</dbReference>
<evidence type="ECO:0000313" key="12">
    <source>
        <dbReference type="EMBL" id="CAD5211663.1"/>
    </source>
</evidence>
<comment type="cofactor">
    <cofactor evidence="1 10">
        <name>[4Fe-4S] cluster</name>
        <dbReference type="ChEBI" id="CHEBI:49883"/>
    </cofactor>
</comment>
<dbReference type="GO" id="GO:0016226">
    <property type="term" value="P:iron-sulfur cluster assembly"/>
    <property type="evidence" value="ECO:0007669"/>
    <property type="project" value="UniProtKB-UniRule"/>
</dbReference>
<evidence type="ECO:0000259" key="11">
    <source>
        <dbReference type="Pfam" id="PF05093"/>
    </source>
</evidence>
<feature type="binding site" evidence="10">
    <location>
        <position position="186"/>
    </location>
    <ligand>
        <name>[2Fe-2S] cluster</name>
        <dbReference type="ChEBI" id="CHEBI:190135"/>
    </ligand>
</feature>
<comment type="domain">
    <text evidence="10">The N-terminal domain has structural similarity with S-adenosyl-L-methionine-dependent methyltransferases, but does not bind S-adenosyl-L-methionine. It is required for correct assembly of the 2 Fe-S clusters.</text>
</comment>
<comment type="function">
    <text evidence="10">Component of the cytosolic iron-sulfur (Fe-S) protein assembly (CIA) machinery. Required for the maturation of extramitochondrial Fe-S proteins. Part of an electron transfer chain functioning in an early step of cytosolic Fe-S biogenesis, facilitating the de novo assembly of a [4Fe-4S] cluster on the cytosolic Fe-S scaffold complex. Electrons are transferred from NADPH via a FAD- and FMN-containing diflavin oxidoreductase. Together with the diflavin oxidoreductase, also required for the assembly of the diferric tyrosyl radical cofactor of ribonucleotide reductase (RNR), probably by providing electrons for reduction during radical cofactor maturation in the catalytic small subunit.</text>
</comment>
<keyword evidence="6 10" id="KW-0479">Metal-binding</keyword>
<dbReference type="EMBL" id="CAJFCV020000001">
    <property type="protein sequence ID" value="CAG9088853.1"/>
    <property type="molecule type" value="Genomic_DNA"/>
</dbReference>
<feature type="domain" description="Anamorsin C-terminal" evidence="11">
    <location>
        <begin position="196"/>
        <end position="241"/>
    </location>
</feature>
<comment type="domain">
    <text evidence="10">The twin Cx2C motifs are involved in the recognition by the mitochondrial MIA40-ERV1 disulfide relay system. The formation of 2 disulfide bonds in the Cx2C motifs through dithiol/disulfide exchange reactions effectively traps the protein in the mitochondrial intermembrane space.</text>
</comment>
<feature type="binding site" evidence="10">
    <location>
        <position position="212"/>
    </location>
    <ligand>
        <name>[4Fe-4S] cluster</name>
        <dbReference type="ChEBI" id="CHEBI:49883"/>
    </ligand>
</feature>